<accession>A0A6H5H3E7</accession>
<reference evidence="1 2" key="1">
    <citation type="submission" date="2020-02" db="EMBL/GenBank/DDBJ databases">
        <authorList>
            <person name="Ferguson B K."/>
        </authorList>
    </citation>
    <scope>NUCLEOTIDE SEQUENCE [LARGE SCALE GENOMIC DNA]</scope>
</reference>
<sequence length="90" mass="10699">MLGRSRIPRIRLFAMTVPPDTEKRTIHFYSTEKNVISPTIFTYKHSNFQEHTPRGANHSQIQQPRCSYKFTTDRSEYELYVGAMRKKFKT</sequence>
<organism evidence="1 2">
    <name type="scientific">Nesidiocoris tenuis</name>
    <dbReference type="NCBI Taxonomy" id="355587"/>
    <lineage>
        <taxon>Eukaryota</taxon>
        <taxon>Metazoa</taxon>
        <taxon>Ecdysozoa</taxon>
        <taxon>Arthropoda</taxon>
        <taxon>Hexapoda</taxon>
        <taxon>Insecta</taxon>
        <taxon>Pterygota</taxon>
        <taxon>Neoptera</taxon>
        <taxon>Paraneoptera</taxon>
        <taxon>Hemiptera</taxon>
        <taxon>Heteroptera</taxon>
        <taxon>Panheteroptera</taxon>
        <taxon>Cimicomorpha</taxon>
        <taxon>Miridae</taxon>
        <taxon>Dicyphina</taxon>
        <taxon>Nesidiocoris</taxon>
    </lineage>
</organism>
<protein>
    <submittedName>
        <fullName evidence="1">Uncharacterized protein</fullName>
    </submittedName>
</protein>
<name>A0A6H5H3E7_9HEMI</name>
<gene>
    <name evidence="1" type="ORF">NTEN_LOCUS16614</name>
</gene>
<dbReference type="AlphaFoldDB" id="A0A6H5H3E7"/>
<dbReference type="Proteomes" id="UP000479000">
    <property type="component" value="Unassembled WGS sequence"/>
</dbReference>
<proteinExistence type="predicted"/>
<keyword evidence="2" id="KW-1185">Reference proteome</keyword>
<dbReference type="EMBL" id="CADCXU010024254">
    <property type="protein sequence ID" value="CAB0011710.1"/>
    <property type="molecule type" value="Genomic_DNA"/>
</dbReference>
<evidence type="ECO:0000313" key="1">
    <source>
        <dbReference type="EMBL" id="CAB0011710.1"/>
    </source>
</evidence>
<evidence type="ECO:0000313" key="2">
    <source>
        <dbReference type="Proteomes" id="UP000479000"/>
    </source>
</evidence>